<dbReference type="InterPro" id="IPR012337">
    <property type="entry name" value="RNaseH-like_sf"/>
</dbReference>
<evidence type="ECO:0000313" key="3">
    <source>
        <dbReference type="EMBL" id="AAZ91579.1"/>
    </source>
</evidence>
<reference evidence="3" key="1">
    <citation type="submission" date="2005-08" db="EMBL/GenBank/DDBJ databases">
        <title>Genomic Diversity of HIV-1 subtypes in Northern Kenya.</title>
        <authorList>
            <person name="Khamadi S.A."/>
            <person name="Ochieng W."/>
            <person name="Lihana R.W."/>
            <person name="Kiptoo M.K."/>
            <person name="Kinyua J.G."/>
            <person name="Lagat N."/>
            <person name="Muriuki J."/>
            <person name="Mwangi J."/>
            <person name="Pelle R."/>
            <person name="Muigai A."/>
            <person name="Carter J."/>
            <person name="Yamada R."/>
            <person name="Mpoke S."/>
        </authorList>
    </citation>
    <scope>NUCLEOTIDE SEQUENCE</scope>
    <source>
        <strain evidence="3">MYDH016</strain>
    </source>
</reference>
<evidence type="ECO:0000256" key="2">
    <source>
        <dbReference type="SAM" id="MobiDB-lite"/>
    </source>
</evidence>
<organismHost>
    <name type="scientific">Homo sapiens</name>
    <name type="common">Human</name>
    <dbReference type="NCBI Taxonomy" id="9606"/>
</organismHost>
<feature type="non-terminal residue" evidence="3">
    <location>
        <position position="75"/>
    </location>
</feature>
<dbReference type="EMBL" id="DQ155053">
    <property type="protein sequence ID" value="AAZ91579.1"/>
    <property type="molecule type" value="Genomic_DNA"/>
</dbReference>
<feature type="region of interest" description="Disordered" evidence="2">
    <location>
        <begin position="42"/>
        <end position="75"/>
    </location>
</feature>
<sequence>QLLSTKLAERWPVKMIHTDNGSNFTSNTVKAACSSAGIKQEFRDSLPIPKSGESSNPDKISENHSAVRDQAWPLR</sequence>
<dbReference type="GO" id="GO:0003676">
    <property type="term" value="F:nucleic acid binding"/>
    <property type="evidence" value="ECO:0007669"/>
    <property type="project" value="InterPro"/>
</dbReference>
<accession>Q3S7S7</accession>
<evidence type="ECO:0000256" key="1">
    <source>
        <dbReference type="ARBA" id="ARBA00022908"/>
    </source>
</evidence>
<dbReference type="SUPFAM" id="SSF53098">
    <property type="entry name" value="Ribonuclease H-like"/>
    <property type="match status" value="1"/>
</dbReference>
<dbReference type="GO" id="GO:0015074">
    <property type="term" value="P:DNA integration"/>
    <property type="evidence" value="ECO:0007669"/>
    <property type="project" value="UniProtKB-KW"/>
</dbReference>
<feature type="non-terminal residue" evidence="3">
    <location>
        <position position="1"/>
    </location>
</feature>
<gene>
    <name evidence="3" type="primary">pol</name>
</gene>
<proteinExistence type="predicted"/>
<keyword evidence="1" id="KW-0229">DNA integration</keyword>
<protein>
    <submittedName>
        <fullName evidence="3">Pol protein</fullName>
    </submittedName>
</protein>
<dbReference type="Gene3D" id="3.30.420.10">
    <property type="entry name" value="Ribonuclease H-like superfamily/Ribonuclease H"/>
    <property type="match status" value="1"/>
</dbReference>
<organism evidence="3">
    <name type="scientific">Human immunodeficiency virus type 1</name>
    <name type="common">HIV-1</name>
    <dbReference type="NCBI Taxonomy" id="11676"/>
    <lineage>
        <taxon>Viruses</taxon>
        <taxon>Riboviria</taxon>
        <taxon>Pararnavirae</taxon>
        <taxon>Artverviricota</taxon>
        <taxon>Revtraviricetes</taxon>
        <taxon>Ortervirales</taxon>
        <taxon>Retroviridae</taxon>
        <taxon>Orthoretrovirinae</taxon>
        <taxon>Lentivirus</taxon>
        <taxon>Lentivirus humimdef1</taxon>
    </lineage>
</organism>
<name>Q3S7S7_HV1</name>
<dbReference type="InterPro" id="IPR036397">
    <property type="entry name" value="RNaseH_sf"/>
</dbReference>